<accession>A0A2N5C3X2</accession>
<protein>
    <submittedName>
        <fullName evidence="1">Uncharacterized protein</fullName>
    </submittedName>
</protein>
<proteinExistence type="predicted"/>
<dbReference type="EMBL" id="PJRP01000021">
    <property type="protein sequence ID" value="PLP96921.1"/>
    <property type="molecule type" value="Genomic_DNA"/>
</dbReference>
<dbReference type="RefSeq" id="WP_101684930.1">
    <property type="nucleotide sequence ID" value="NZ_PJRP01000021.1"/>
</dbReference>
<dbReference type="Proteomes" id="UP000234341">
    <property type="component" value="Unassembled WGS sequence"/>
</dbReference>
<dbReference type="OrthoDB" id="9890025at2"/>
<reference evidence="1 2" key="1">
    <citation type="submission" date="2017-12" db="EMBL/GenBank/DDBJ databases">
        <title>Genome sequence of the active heterotrophic nitrifier-denitrifier, Cupriavidus pauculus UM1.</title>
        <authorList>
            <person name="Putonti C."/>
            <person name="Castignetti D."/>
        </authorList>
    </citation>
    <scope>NUCLEOTIDE SEQUENCE [LARGE SCALE GENOMIC DNA]</scope>
    <source>
        <strain evidence="1 2">UM1</strain>
    </source>
</reference>
<evidence type="ECO:0000313" key="1">
    <source>
        <dbReference type="EMBL" id="PLP96921.1"/>
    </source>
</evidence>
<dbReference type="AlphaFoldDB" id="A0A2N5C3X2"/>
<comment type="caution">
    <text evidence="1">The sequence shown here is derived from an EMBL/GenBank/DDBJ whole genome shotgun (WGS) entry which is preliminary data.</text>
</comment>
<sequence length="100" mass="11489">MTQLAFAIALLAALIAAMAWGTHQTLRWMQRITEGDLPMGIVSTATMIDRLTRRVDNRDLRMDDAKFVRDLKEKLKHTRIVDLTADEVEKLDAIHGRLFR</sequence>
<organism evidence="1 2">
    <name type="scientific">Cupriavidus pauculus</name>
    <dbReference type="NCBI Taxonomy" id="82633"/>
    <lineage>
        <taxon>Bacteria</taxon>
        <taxon>Pseudomonadati</taxon>
        <taxon>Pseudomonadota</taxon>
        <taxon>Betaproteobacteria</taxon>
        <taxon>Burkholderiales</taxon>
        <taxon>Burkholderiaceae</taxon>
        <taxon>Cupriavidus</taxon>
    </lineage>
</organism>
<name>A0A2N5C3X2_9BURK</name>
<gene>
    <name evidence="1" type="ORF">CYJ10_29195</name>
</gene>
<evidence type="ECO:0000313" key="2">
    <source>
        <dbReference type="Proteomes" id="UP000234341"/>
    </source>
</evidence>